<dbReference type="EMBL" id="CADCWF010000341">
    <property type="protein sequence ID" value="CAA9580556.1"/>
    <property type="molecule type" value="Genomic_DNA"/>
</dbReference>
<reference evidence="1" key="1">
    <citation type="submission" date="2020-02" db="EMBL/GenBank/DDBJ databases">
        <authorList>
            <person name="Meier V. D."/>
        </authorList>
    </citation>
    <scope>NUCLEOTIDE SEQUENCE</scope>
    <source>
        <strain evidence="1">AVDCRST_MAG59</strain>
    </source>
</reference>
<proteinExistence type="predicted"/>
<accession>A0A6J4VMT7</accession>
<evidence type="ECO:0000313" key="1">
    <source>
        <dbReference type="EMBL" id="CAA9580556.1"/>
    </source>
</evidence>
<dbReference type="AlphaFoldDB" id="A0A6J4VMT7"/>
<sequence length="63" mass="6976">MPSTRRRTRWMASGAWLPTLGSRWPAPTGPDVAAVHLRRAEAVAHETVTDVSSPAHVTTRKMR</sequence>
<organism evidence="1">
    <name type="scientific">uncultured Thermomicrobiales bacterium</name>
    <dbReference type="NCBI Taxonomy" id="1645740"/>
    <lineage>
        <taxon>Bacteria</taxon>
        <taxon>Pseudomonadati</taxon>
        <taxon>Thermomicrobiota</taxon>
        <taxon>Thermomicrobia</taxon>
        <taxon>Thermomicrobiales</taxon>
        <taxon>environmental samples</taxon>
    </lineage>
</organism>
<gene>
    <name evidence="1" type="ORF">AVDCRST_MAG59-4691</name>
</gene>
<name>A0A6J4VMT7_9BACT</name>
<protein>
    <submittedName>
        <fullName evidence="1">Uncharacterized protein</fullName>
    </submittedName>
</protein>